<dbReference type="EMBL" id="WNKQ01000002">
    <property type="protein sequence ID" value="KAF5853079.1"/>
    <property type="molecule type" value="Genomic_DNA"/>
</dbReference>
<feature type="region of interest" description="Disordered" evidence="1">
    <location>
        <begin position="141"/>
        <end position="173"/>
    </location>
</feature>
<sequence>MTTTIALPYDDLRPHVLRPKKSFFQRLNTPDHLISRMRSLKVDDSASLLRLSSDRSRVSTVSLLSTSDFERDYFPDVTKHTELERPVSCAVLSPPTSPMEGSFFPIQQFLAPMDRKTSREFVQGMQTYVHWKQATYESTINQAPSTSPPQTPQSSYSWTSSKSSRSEMSDEEMDDWLDKPMDADVHRFRKLSAASLESLPSSSDESEIKIHVIQEQPDEEEIAAQGNRRQLSSMWRETWCWETNSQNRTANNQGYEIVLPTSTADEDDSAK</sequence>
<name>A0A8H6DYX0_COCSA</name>
<accession>A0A8H6DYX0</accession>
<gene>
    <name evidence="2" type="ORF">GGP41_001650</name>
</gene>
<feature type="compositionally biased region" description="Low complexity" evidence="1">
    <location>
        <begin position="152"/>
        <end position="163"/>
    </location>
</feature>
<reference evidence="2" key="1">
    <citation type="submission" date="2019-11" db="EMBL/GenBank/DDBJ databases">
        <title>Bipolaris sorokiniana Genome sequencing.</title>
        <authorList>
            <person name="Wang H."/>
        </authorList>
    </citation>
    <scope>NUCLEOTIDE SEQUENCE</scope>
</reference>
<evidence type="ECO:0000256" key="1">
    <source>
        <dbReference type="SAM" id="MobiDB-lite"/>
    </source>
</evidence>
<organism evidence="2 3">
    <name type="scientific">Cochliobolus sativus</name>
    <name type="common">Common root rot and spot blotch fungus</name>
    <name type="synonym">Bipolaris sorokiniana</name>
    <dbReference type="NCBI Taxonomy" id="45130"/>
    <lineage>
        <taxon>Eukaryota</taxon>
        <taxon>Fungi</taxon>
        <taxon>Dikarya</taxon>
        <taxon>Ascomycota</taxon>
        <taxon>Pezizomycotina</taxon>
        <taxon>Dothideomycetes</taxon>
        <taxon>Pleosporomycetidae</taxon>
        <taxon>Pleosporales</taxon>
        <taxon>Pleosporineae</taxon>
        <taxon>Pleosporaceae</taxon>
        <taxon>Bipolaris</taxon>
    </lineage>
</organism>
<dbReference type="OMA" id="MWRETWC"/>
<protein>
    <submittedName>
        <fullName evidence="2">Uncharacterized protein</fullName>
    </submittedName>
</protein>
<dbReference type="AlphaFoldDB" id="A0A8H6DYX0"/>
<comment type="caution">
    <text evidence="2">The sequence shown here is derived from an EMBL/GenBank/DDBJ whole genome shotgun (WGS) entry which is preliminary data.</text>
</comment>
<proteinExistence type="predicted"/>
<dbReference type="Proteomes" id="UP000624244">
    <property type="component" value="Unassembled WGS sequence"/>
</dbReference>
<evidence type="ECO:0000313" key="3">
    <source>
        <dbReference type="Proteomes" id="UP000624244"/>
    </source>
</evidence>
<evidence type="ECO:0000313" key="2">
    <source>
        <dbReference type="EMBL" id="KAF5853079.1"/>
    </source>
</evidence>